<feature type="domain" description="PAC" evidence="8">
    <location>
        <begin position="88"/>
        <end position="140"/>
    </location>
</feature>
<comment type="caution">
    <text evidence="9">The sequence shown here is derived from an EMBL/GenBank/DDBJ whole genome shotgun (WGS) entry which is preliminary data.</text>
</comment>
<dbReference type="InterPro" id="IPR000700">
    <property type="entry name" value="PAS-assoc_C"/>
</dbReference>
<evidence type="ECO:0000256" key="4">
    <source>
        <dbReference type="PROSITE-ProRule" id="PRU00169"/>
    </source>
</evidence>
<dbReference type="InterPro" id="IPR011006">
    <property type="entry name" value="CheY-like_superfamily"/>
</dbReference>
<dbReference type="PROSITE" id="PS50113">
    <property type="entry name" value="PAC"/>
    <property type="match status" value="2"/>
</dbReference>
<dbReference type="SUPFAM" id="SSF52172">
    <property type="entry name" value="CheY-like"/>
    <property type="match status" value="1"/>
</dbReference>
<dbReference type="InterPro" id="IPR003661">
    <property type="entry name" value="HisK_dim/P_dom"/>
</dbReference>
<dbReference type="Gene3D" id="1.10.287.130">
    <property type="match status" value="1"/>
</dbReference>
<dbReference type="SMART" id="SM00091">
    <property type="entry name" value="PAS"/>
    <property type="match status" value="2"/>
</dbReference>
<dbReference type="InterPro" id="IPR003594">
    <property type="entry name" value="HATPase_dom"/>
</dbReference>
<dbReference type="PANTHER" id="PTHR43065">
    <property type="entry name" value="SENSOR HISTIDINE KINASE"/>
    <property type="match status" value="1"/>
</dbReference>
<dbReference type="InterPro" id="IPR005467">
    <property type="entry name" value="His_kinase_dom"/>
</dbReference>
<accession>A0A6P0AZF7</accession>
<feature type="domain" description="Response regulatory" evidence="6">
    <location>
        <begin position="530"/>
        <end position="641"/>
    </location>
</feature>
<dbReference type="InterPro" id="IPR035965">
    <property type="entry name" value="PAS-like_dom_sf"/>
</dbReference>
<dbReference type="InterPro" id="IPR036097">
    <property type="entry name" value="HisK_dim/P_sf"/>
</dbReference>
<dbReference type="SMART" id="SM00086">
    <property type="entry name" value="PAC"/>
    <property type="match status" value="2"/>
</dbReference>
<dbReference type="PROSITE" id="PS50110">
    <property type="entry name" value="RESPONSE_REGULATORY"/>
    <property type="match status" value="1"/>
</dbReference>
<feature type="domain" description="PAS" evidence="7">
    <location>
        <begin position="141"/>
        <end position="199"/>
    </location>
</feature>
<dbReference type="Pfam" id="PF02518">
    <property type="entry name" value="HATPase_c"/>
    <property type="match status" value="1"/>
</dbReference>
<evidence type="ECO:0000259" key="8">
    <source>
        <dbReference type="PROSITE" id="PS50113"/>
    </source>
</evidence>
<dbReference type="PRINTS" id="PR00344">
    <property type="entry name" value="BCTRLSENSOR"/>
</dbReference>
<proteinExistence type="predicted"/>
<gene>
    <name evidence="9" type="ORF">GR204_02835</name>
</gene>
<dbReference type="Pfam" id="PF13426">
    <property type="entry name" value="PAS_9"/>
    <property type="match status" value="2"/>
</dbReference>
<feature type="domain" description="PAS" evidence="7">
    <location>
        <begin position="13"/>
        <end position="86"/>
    </location>
</feature>
<evidence type="ECO:0000259" key="5">
    <source>
        <dbReference type="PROSITE" id="PS50109"/>
    </source>
</evidence>
<dbReference type="NCBIfam" id="TIGR00229">
    <property type="entry name" value="sensory_box"/>
    <property type="match status" value="2"/>
</dbReference>
<evidence type="ECO:0000313" key="9">
    <source>
        <dbReference type="EMBL" id="NEI32949.1"/>
    </source>
</evidence>
<dbReference type="AlphaFoldDB" id="A0A6P0AZF7"/>
<dbReference type="InterPro" id="IPR001789">
    <property type="entry name" value="Sig_transdc_resp-reg_receiver"/>
</dbReference>
<evidence type="ECO:0000256" key="1">
    <source>
        <dbReference type="ARBA" id="ARBA00000085"/>
    </source>
</evidence>
<dbReference type="GO" id="GO:0000155">
    <property type="term" value="F:phosphorelay sensor kinase activity"/>
    <property type="evidence" value="ECO:0007669"/>
    <property type="project" value="InterPro"/>
</dbReference>
<comment type="catalytic activity">
    <reaction evidence="1">
        <text>ATP + protein L-histidine = ADP + protein N-phospho-L-histidine.</text>
        <dbReference type="EC" id="2.7.13.3"/>
    </reaction>
</comment>
<dbReference type="SUPFAM" id="SSF47384">
    <property type="entry name" value="Homodimeric domain of signal transducing histidine kinase"/>
    <property type="match status" value="1"/>
</dbReference>
<dbReference type="InterPro" id="IPR036890">
    <property type="entry name" value="HATPase_C_sf"/>
</dbReference>
<evidence type="ECO:0000259" key="7">
    <source>
        <dbReference type="PROSITE" id="PS50112"/>
    </source>
</evidence>
<reference evidence="9 10" key="1">
    <citation type="submission" date="2019-12" db="EMBL/GenBank/DDBJ databases">
        <title>Rhizobium genotypes associated with high levels of biological nitrogen fixation by grain legumes in a temperate-maritime cropping system.</title>
        <authorList>
            <person name="Maluk M."/>
            <person name="Francesc Ferrando Molina F."/>
            <person name="Lopez Del Egido L."/>
            <person name="Lafos M."/>
            <person name="Langarica-Fuentes A."/>
            <person name="Gebre Yohannes G."/>
            <person name="Young M.W."/>
            <person name="Martin P."/>
            <person name="Gantlett R."/>
            <person name="Kenicer G."/>
            <person name="Hawes C."/>
            <person name="Begg G.S."/>
            <person name="Quilliam R.S."/>
            <person name="Squire G.R."/>
            <person name="Poole P.S."/>
            <person name="Young P.W."/>
            <person name="Iannetta P.M."/>
            <person name="James E.K."/>
        </authorList>
    </citation>
    <scope>NUCLEOTIDE SEQUENCE [LARGE SCALE GENOMIC DNA]</scope>
    <source>
        <strain evidence="9 10">JHI1096</strain>
    </source>
</reference>
<dbReference type="SMART" id="SM00387">
    <property type="entry name" value="HATPase_c"/>
    <property type="match status" value="1"/>
</dbReference>
<sequence length="642" mass="71185">MEVLNRHDTSLDEEGRFRLLVDAITDYAIYMLSPEGIVTSWNTGAQRFKGYKPSEILGEHFSRFYLDEDRAAGVPARALATAAEDGRFEGEGWRRRKDGSRFWAHVVIDPIRRSSGELIGYAKITRDLTERRAAEKAIRQSEEQFRRLVQGVSDYAIYMLDPNGNVSSWNFGAERIKGYRPQEIIGRHFSTFYTPQDREAGLPETALGIARAEGRFEREGWRVRKDGTRFWASIVIDAIRDDQGDVLGFAKITRDITEKMETQRALEQAREELFQSQKMEAIGQLTGGIAHDFNNLLMAVLGSLEILKKRMPQDLSLTSLVDNAMQGAQRGAALTQRMLAFSRRQELHMEPIDVSGLIRGMMDMLSRSLGPLTVIETSFPVKLPTILTDPNQLEMAILNLVVNARDAMPSGGRIMLRASEESLPSGKGPLSPGRYVRIAVIDEGEGMDAKTLEQAITPFFTTKGVGKGTGLGLSMVQGLASQSGGRLTIKSRLGEGTTAELWFPVAIVERATEATADRPHQEENARRRLRIVAVDDDGLVLMNTTLMLEDLGHTVFEAMAGPEALDILRRQQVDLVICDHAMPRMTGSQLADAIRSEWPEMPIILATGYAEIPEGAGIANLPRLGKPFSQAQLAEAISRIAS</sequence>
<organism evidence="9 10">
    <name type="scientific">Rhizobium leguminosarum</name>
    <dbReference type="NCBI Taxonomy" id="384"/>
    <lineage>
        <taxon>Bacteria</taxon>
        <taxon>Pseudomonadati</taxon>
        <taxon>Pseudomonadota</taxon>
        <taxon>Alphaproteobacteria</taxon>
        <taxon>Hyphomicrobiales</taxon>
        <taxon>Rhizobiaceae</taxon>
        <taxon>Rhizobium/Agrobacterium group</taxon>
        <taxon>Rhizobium</taxon>
    </lineage>
</organism>
<name>A0A6P0AZF7_RHILE</name>
<dbReference type="Gene3D" id="3.30.565.10">
    <property type="entry name" value="Histidine kinase-like ATPase, C-terminal domain"/>
    <property type="match status" value="1"/>
</dbReference>
<dbReference type="InterPro" id="IPR000014">
    <property type="entry name" value="PAS"/>
</dbReference>
<dbReference type="SMART" id="SM00448">
    <property type="entry name" value="REC"/>
    <property type="match status" value="1"/>
</dbReference>
<feature type="domain" description="Histidine kinase" evidence="5">
    <location>
        <begin position="288"/>
        <end position="507"/>
    </location>
</feature>
<dbReference type="PANTHER" id="PTHR43065:SF49">
    <property type="entry name" value="HISTIDINE KINASE"/>
    <property type="match status" value="1"/>
</dbReference>
<feature type="modified residue" description="4-aspartylphosphate" evidence="4">
    <location>
        <position position="579"/>
    </location>
</feature>
<dbReference type="Gene3D" id="3.30.450.20">
    <property type="entry name" value="PAS domain"/>
    <property type="match status" value="2"/>
</dbReference>
<evidence type="ECO:0000259" key="6">
    <source>
        <dbReference type="PROSITE" id="PS50110"/>
    </source>
</evidence>
<dbReference type="Gene3D" id="3.40.50.2300">
    <property type="match status" value="1"/>
</dbReference>
<dbReference type="PROSITE" id="PS50112">
    <property type="entry name" value="PAS"/>
    <property type="match status" value="2"/>
</dbReference>
<dbReference type="InterPro" id="IPR004358">
    <property type="entry name" value="Sig_transdc_His_kin-like_C"/>
</dbReference>
<dbReference type="Pfam" id="PF00072">
    <property type="entry name" value="Response_reg"/>
    <property type="match status" value="1"/>
</dbReference>
<dbReference type="SUPFAM" id="SSF55874">
    <property type="entry name" value="ATPase domain of HSP90 chaperone/DNA topoisomerase II/histidine kinase"/>
    <property type="match status" value="1"/>
</dbReference>
<dbReference type="InterPro" id="IPR001610">
    <property type="entry name" value="PAC"/>
</dbReference>
<dbReference type="SMART" id="SM00388">
    <property type="entry name" value="HisKA"/>
    <property type="match status" value="1"/>
</dbReference>
<evidence type="ECO:0000256" key="3">
    <source>
        <dbReference type="ARBA" id="ARBA00022553"/>
    </source>
</evidence>
<dbReference type="EC" id="2.7.13.3" evidence="2"/>
<keyword evidence="3 4" id="KW-0597">Phosphoprotein</keyword>
<protein>
    <recommendedName>
        <fullName evidence="2">histidine kinase</fullName>
        <ecNumber evidence="2">2.7.13.3</ecNumber>
    </recommendedName>
</protein>
<feature type="domain" description="PAC" evidence="8">
    <location>
        <begin position="216"/>
        <end position="268"/>
    </location>
</feature>
<dbReference type="RefSeq" id="WP_164575590.1">
    <property type="nucleotide sequence ID" value="NZ_JAAXDH010000001.1"/>
</dbReference>
<dbReference type="CDD" id="cd00130">
    <property type="entry name" value="PAS"/>
    <property type="match status" value="2"/>
</dbReference>
<dbReference type="EMBL" id="WUEZ01000003">
    <property type="protein sequence ID" value="NEI32949.1"/>
    <property type="molecule type" value="Genomic_DNA"/>
</dbReference>
<evidence type="ECO:0000256" key="2">
    <source>
        <dbReference type="ARBA" id="ARBA00012438"/>
    </source>
</evidence>
<dbReference type="SUPFAM" id="SSF55785">
    <property type="entry name" value="PYP-like sensor domain (PAS domain)"/>
    <property type="match status" value="2"/>
</dbReference>
<dbReference type="PROSITE" id="PS50109">
    <property type="entry name" value="HIS_KIN"/>
    <property type="match status" value="1"/>
</dbReference>
<dbReference type="Pfam" id="PF00512">
    <property type="entry name" value="HisKA"/>
    <property type="match status" value="1"/>
</dbReference>
<dbReference type="Proteomes" id="UP000471560">
    <property type="component" value="Unassembled WGS sequence"/>
</dbReference>
<evidence type="ECO:0000313" key="10">
    <source>
        <dbReference type="Proteomes" id="UP000471560"/>
    </source>
</evidence>